<reference evidence="10" key="1">
    <citation type="submission" date="2016-11" db="UniProtKB">
        <authorList>
            <consortium name="WormBaseParasite"/>
        </authorList>
    </citation>
    <scope>IDENTIFICATION</scope>
</reference>
<name>A0A1I7WE52_HETBA</name>
<keyword evidence="7" id="KW-0472">Membrane</keyword>
<dbReference type="PANTHER" id="PTHR48043:SF154">
    <property type="entry name" value="GLUCURONOSYLTRANSFERASE"/>
    <property type="match status" value="1"/>
</dbReference>
<feature type="transmembrane region" description="Helical" evidence="7">
    <location>
        <begin position="210"/>
        <end position="231"/>
    </location>
</feature>
<accession>A0A1I7WE52</accession>
<feature type="transmembrane region" description="Helical" evidence="7">
    <location>
        <begin position="404"/>
        <end position="429"/>
    </location>
</feature>
<comment type="similarity">
    <text evidence="1">Belongs to the UDP-glycosyltransferase family.</text>
</comment>
<dbReference type="PANTHER" id="PTHR48043">
    <property type="entry name" value="EG:EG0003.4 PROTEIN-RELATED"/>
    <property type="match status" value="1"/>
</dbReference>
<evidence type="ECO:0000256" key="6">
    <source>
        <dbReference type="ARBA" id="ARBA00047475"/>
    </source>
</evidence>
<evidence type="ECO:0000256" key="4">
    <source>
        <dbReference type="ARBA" id="ARBA00022679"/>
    </source>
</evidence>
<evidence type="ECO:0000256" key="1">
    <source>
        <dbReference type="ARBA" id="ARBA00009995"/>
    </source>
</evidence>
<dbReference type="SUPFAM" id="SSF53756">
    <property type="entry name" value="UDP-Glycosyltransferase/glycogen phosphorylase"/>
    <property type="match status" value="1"/>
</dbReference>
<keyword evidence="3" id="KW-0328">Glycosyltransferase</keyword>
<evidence type="ECO:0000256" key="2">
    <source>
        <dbReference type="ARBA" id="ARBA00012544"/>
    </source>
</evidence>
<feature type="chain" id="PRO_5009310608" description="glucuronosyltransferase" evidence="8">
    <location>
        <begin position="17"/>
        <end position="434"/>
    </location>
</feature>
<dbReference type="InterPro" id="IPR050271">
    <property type="entry name" value="UDP-glycosyltransferase"/>
</dbReference>
<keyword evidence="9" id="KW-1185">Reference proteome</keyword>
<evidence type="ECO:0000313" key="9">
    <source>
        <dbReference type="Proteomes" id="UP000095283"/>
    </source>
</evidence>
<evidence type="ECO:0000256" key="8">
    <source>
        <dbReference type="SAM" id="SignalP"/>
    </source>
</evidence>
<dbReference type="WBParaSite" id="Hba_03225">
    <property type="protein sequence ID" value="Hba_03225"/>
    <property type="gene ID" value="Hba_03225"/>
</dbReference>
<dbReference type="Proteomes" id="UP000095283">
    <property type="component" value="Unplaced"/>
</dbReference>
<dbReference type="EC" id="2.4.1.17" evidence="2"/>
<keyword evidence="5 8" id="KW-0732">Signal</keyword>
<dbReference type="GO" id="GO:0015020">
    <property type="term" value="F:glucuronosyltransferase activity"/>
    <property type="evidence" value="ECO:0007669"/>
    <property type="project" value="UniProtKB-EC"/>
</dbReference>
<dbReference type="Pfam" id="PF00201">
    <property type="entry name" value="UDPGT"/>
    <property type="match status" value="1"/>
</dbReference>
<keyword evidence="7" id="KW-0812">Transmembrane</keyword>
<feature type="transmembrane region" description="Helical" evidence="7">
    <location>
        <begin position="362"/>
        <end position="384"/>
    </location>
</feature>
<proteinExistence type="inferred from homology"/>
<evidence type="ECO:0000256" key="7">
    <source>
        <dbReference type="SAM" id="Phobius"/>
    </source>
</evidence>
<keyword evidence="7" id="KW-1133">Transmembrane helix</keyword>
<evidence type="ECO:0000313" key="10">
    <source>
        <dbReference type="WBParaSite" id="Hba_03225"/>
    </source>
</evidence>
<keyword evidence="4" id="KW-0808">Transferase</keyword>
<dbReference type="AlphaFoldDB" id="A0A1I7WE52"/>
<dbReference type="Gene3D" id="3.40.50.2000">
    <property type="entry name" value="Glycogen Phosphorylase B"/>
    <property type="match status" value="1"/>
</dbReference>
<feature type="signal peptide" evidence="8">
    <location>
        <begin position="1"/>
        <end position="16"/>
    </location>
</feature>
<dbReference type="InterPro" id="IPR002213">
    <property type="entry name" value="UDP_glucos_trans"/>
</dbReference>
<protein>
    <recommendedName>
        <fullName evidence="2">glucuronosyltransferase</fullName>
        <ecNumber evidence="2">2.4.1.17</ecNumber>
    </recommendedName>
</protein>
<evidence type="ECO:0000256" key="3">
    <source>
        <dbReference type="ARBA" id="ARBA00022676"/>
    </source>
</evidence>
<sequence length="434" mass="48986">MLFLLLALSLSSSVYSLTIAFYLSLLGKSHLDFASALINILVERGHEVDLIIARHNSLVKGNGTAKVTRVIDYGFLGSSPWMESEHLRNPFNPPKFTMGFLSNFEDVAHKLCRRKKYDAGITSDYEYCGMTLFKEAGIDTVLSYASTNLLPGQALNIGLPSPIGGVTDCKNKISQIYLNKVGGIHKRFACFLLFILFDNLTFTYTHFHIIFLYLNLLAIFFYNSLFSCYYINDKRVVAFISHMGLNSFLEASYAGVPLVAIPLFADQSHNANIGVKSGTTVMIQKTEVTVENMVEALRKILYDKSYRANAKRIARLLHEKPENVRDQFVKWVEFAAAHKKLHNILNLPGNDMGIVEYYGIDCVAALIFILVFSLSIGYSCVFSINPSTVCPIPFKENMIKMAWYHHGCFTIKDLIPILGVDAILIWFIYMMNEY</sequence>
<organism evidence="9 10">
    <name type="scientific">Heterorhabditis bacteriophora</name>
    <name type="common">Entomopathogenic nematode worm</name>
    <dbReference type="NCBI Taxonomy" id="37862"/>
    <lineage>
        <taxon>Eukaryota</taxon>
        <taxon>Metazoa</taxon>
        <taxon>Ecdysozoa</taxon>
        <taxon>Nematoda</taxon>
        <taxon>Chromadorea</taxon>
        <taxon>Rhabditida</taxon>
        <taxon>Rhabditina</taxon>
        <taxon>Rhabditomorpha</taxon>
        <taxon>Strongyloidea</taxon>
        <taxon>Heterorhabditidae</taxon>
        <taxon>Heterorhabditis</taxon>
    </lineage>
</organism>
<evidence type="ECO:0000256" key="5">
    <source>
        <dbReference type="ARBA" id="ARBA00022729"/>
    </source>
</evidence>
<comment type="catalytic activity">
    <reaction evidence="6">
        <text>glucuronate acceptor + UDP-alpha-D-glucuronate = acceptor beta-D-glucuronoside + UDP + H(+)</text>
        <dbReference type="Rhea" id="RHEA:21032"/>
        <dbReference type="ChEBI" id="CHEBI:15378"/>
        <dbReference type="ChEBI" id="CHEBI:58052"/>
        <dbReference type="ChEBI" id="CHEBI:58223"/>
        <dbReference type="ChEBI" id="CHEBI:132367"/>
        <dbReference type="ChEBI" id="CHEBI:132368"/>
        <dbReference type="EC" id="2.4.1.17"/>
    </reaction>
</comment>